<feature type="compositionally biased region" description="Polar residues" evidence="14">
    <location>
        <begin position="366"/>
        <end position="380"/>
    </location>
</feature>
<dbReference type="CDD" id="cd15504">
    <property type="entry name" value="PHD_PRHA_like"/>
    <property type="match status" value="1"/>
</dbReference>
<feature type="compositionally biased region" description="Basic and acidic residues" evidence="14">
    <location>
        <begin position="724"/>
        <end position="746"/>
    </location>
</feature>
<accession>A0A9W7LTE1</accession>
<dbReference type="InterPro" id="IPR013083">
    <property type="entry name" value="Znf_RING/FYVE/PHD"/>
</dbReference>
<evidence type="ECO:0000256" key="2">
    <source>
        <dbReference type="ARBA" id="ARBA00007427"/>
    </source>
</evidence>
<evidence type="ECO:0000256" key="7">
    <source>
        <dbReference type="ARBA" id="ARBA00023125"/>
    </source>
</evidence>
<evidence type="ECO:0000256" key="12">
    <source>
        <dbReference type="PROSITE-ProRule" id="PRU00146"/>
    </source>
</evidence>
<evidence type="ECO:0000256" key="9">
    <source>
        <dbReference type="ARBA" id="ARBA00023163"/>
    </source>
</evidence>
<dbReference type="SUPFAM" id="SSF46689">
    <property type="entry name" value="Homeodomain-like"/>
    <property type="match status" value="1"/>
</dbReference>
<dbReference type="SUPFAM" id="SSF57903">
    <property type="entry name" value="FYVE/PHD zinc finger"/>
    <property type="match status" value="1"/>
</dbReference>
<dbReference type="Gene3D" id="1.10.10.60">
    <property type="entry name" value="Homeodomain-like"/>
    <property type="match status" value="1"/>
</dbReference>
<feature type="DNA-binding region" description="Homeobox" evidence="11">
    <location>
        <begin position="842"/>
        <end position="901"/>
    </location>
</feature>
<dbReference type="OrthoDB" id="1903104at2759"/>
<evidence type="ECO:0000256" key="4">
    <source>
        <dbReference type="ARBA" id="ARBA00022771"/>
    </source>
</evidence>
<feature type="compositionally biased region" description="Polar residues" evidence="14">
    <location>
        <begin position="777"/>
        <end position="794"/>
    </location>
</feature>
<protein>
    <submittedName>
        <fullName evidence="17">Uncharacterized protein</fullName>
    </submittedName>
</protein>
<evidence type="ECO:0000256" key="6">
    <source>
        <dbReference type="ARBA" id="ARBA00023015"/>
    </source>
</evidence>
<dbReference type="PANTHER" id="PTHR12628:SF13">
    <property type="entry name" value="HOMEOBOX PROTEIN HAT3.1"/>
    <property type="match status" value="1"/>
</dbReference>
<keyword evidence="5" id="KW-0862">Zinc</keyword>
<evidence type="ECO:0000256" key="10">
    <source>
        <dbReference type="ARBA" id="ARBA00023242"/>
    </source>
</evidence>
<keyword evidence="18" id="KW-1185">Reference proteome</keyword>
<feature type="compositionally biased region" description="Acidic residues" evidence="14">
    <location>
        <begin position="642"/>
        <end position="652"/>
    </location>
</feature>
<keyword evidence="6" id="KW-0805">Transcription regulation</keyword>
<feature type="region of interest" description="Disordered" evidence="14">
    <location>
        <begin position="313"/>
        <end position="392"/>
    </location>
</feature>
<dbReference type="InterPro" id="IPR001965">
    <property type="entry name" value="Znf_PHD"/>
</dbReference>
<feature type="domain" description="Homeobox" evidence="16">
    <location>
        <begin position="840"/>
        <end position="900"/>
    </location>
</feature>
<sequence length="911" mass="100391">MIKVEHMGISPSQTESKEGNHFFPEESTSDQVHELGSEYLHTELSENKHQHSYAITRNEFAETATGVSCSGIHELSFEYMAKNPPLEHMGLLPKGASEHNPIDQSFCHQATVSRKTDEYGSGYVHNASEKKHKPGSDIVQNELEEACTLVCGLPANHLQPFSEDLSKNALTENLGVFPEDSGKYTQIDKLSCPLLGCAEPTVGVGSVNTFKDLGEPTAQKQQLGSESSSNDIIKSTSAISANTFNPALELNSGVLNLSNCGKHLQSPSEGSSIAIQTKSHLVDPLRLPQEFASENPCIQKPRLHSEDIAQISGVEQHETTPKNLLMNSVQGSDGKTSKTRKKYMPRPLTSSDRVLRSKSQEKSKVSELSNNLADVGSSEQQKSRDGNKRIEKREVSDEYTRIRSHLRYLLNRINYERSLIAAYSTEGWKGLSLEKLKPEKELQRASSEILRRKLKIRDLFQHIDKLCSEGRFPESLFDSEGAIDSEDIFCAKCGSKDLSANNDIILCDGACDRGFHQYCLQPPLLKEDIPPGDERWFCPGCLCKIYCIELVNESQGTSFSLADNWEKVFPEAAVAAGGQNQDPNIGLPSDDSDDEDYNADNSETDEKEQEDESSSDESDFTSTSEELEVPANVDPCLGLPSDDSEDDEYDPDGPDHDNVAKPESSSSDFSSDSEDFGAILVDNISSQKDGPVSNSVAIDSEGQQPKLGKEPLSDELVSIMESAPGKDDAALSKKRSSDKLDYKKLYNETYGNVPSSSSDDEDWSGTIAPRKRKKSTAEASSAPENGNASSSRRVSISDALKLNPEETEHKPRRKSNAKDTDLSPAELKGGTPASGSTGKRAGSSTHRRLGETEKQRLNESFKENQYPDRATKERLCKELGMTFQQVSKWFENTRWSFNHPSSNQETAAKRV</sequence>
<evidence type="ECO:0000256" key="1">
    <source>
        <dbReference type="ARBA" id="ARBA00004123"/>
    </source>
</evidence>
<dbReference type="GO" id="GO:0003682">
    <property type="term" value="F:chromatin binding"/>
    <property type="evidence" value="ECO:0007669"/>
    <property type="project" value="TreeGrafter"/>
</dbReference>
<feature type="compositionally biased region" description="Polar residues" evidence="14">
    <location>
        <begin position="683"/>
        <end position="703"/>
    </location>
</feature>
<dbReference type="EMBL" id="BSYR01000011">
    <property type="protein sequence ID" value="GMI74585.1"/>
    <property type="molecule type" value="Genomic_DNA"/>
</dbReference>
<gene>
    <name evidence="17" type="ORF">HRI_001127800</name>
</gene>
<feature type="compositionally biased region" description="Basic and acidic residues" evidence="14">
    <location>
        <begin position="353"/>
        <end position="365"/>
    </location>
</feature>
<feature type="compositionally biased region" description="Basic and acidic residues" evidence="14">
    <location>
        <begin position="848"/>
        <end position="866"/>
    </location>
</feature>
<evidence type="ECO:0000313" key="18">
    <source>
        <dbReference type="Proteomes" id="UP001165190"/>
    </source>
</evidence>
<feature type="compositionally biased region" description="Basic and acidic residues" evidence="14">
    <location>
        <begin position="381"/>
        <end position="392"/>
    </location>
</feature>
<comment type="subcellular location">
    <subcellularLocation>
        <location evidence="1 11 13">Nucleus</location>
    </subcellularLocation>
</comment>
<feature type="compositionally biased region" description="Basic and acidic residues" evidence="14">
    <location>
        <begin position="15"/>
        <end position="24"/>
    </location>
</feature>
<evidence type="ECO:0000256" key="14">
    <source>
        <dbReference type="SAM" id="MobiDB-lite"/>
    </source>
</evidence>
<dbReference type="PROSITE" id="PS01359">
    <property type="entry name" value="ZF_PHD_1"/>
    <property type="match status" value="1"/>
</dbReference>
<reference evidence="17" key="1">
    <citation type="submission" date="2023-05" db="EMBL/GenBank/DDBJ databases">
        <title>Genome and transcriptome analyses reveal genes involved in the formation of fine ridges on petal epidermal cells in Hibiscus trionum.</title>
        <authorList>
            <person name="Koshimizu S."/>
            <person name="Masuda S."/>
            <person name="Ishii T."/>
            <person name="Shirasu K."/>
            <person name="Hoshino A."/>
            <person name="Arita M."/>
        </authorList>
    </citation>
    <scope>NUCLEOTIDE SEQUENCE</scope>
    <source>
        <strain evidence="17">Hamamatsu line</strain>
    </source>
</reference>
<feature type="region of interest" description="Disordered" evidence="14">
    <location>
        <begin position="574"/>
        <end position="866"/>
    </location>
</feature>
<evidence type="ECO:0000313" key="17">
    <source>
        <dbReference type="EMBL" id="GMI74585.1"/>
    </source>
</evidence>
<dbReference type="GO" id="GO:0003677">
    <property type="term" value="F:DNA binding"/>
    <property type="evidence" value="ECO:0007669"/>
    <property type="project" value="UniProtKB-UniRule"/>
</dbReference>
<dbReference type="FunFam" id="3.30.40.10:FF:000650">
    <property type="entry name" value="Homeobox protein HAT3.1"/>
    <property type="match status" value="1"/>
</dbReference>
<dbReference type="Gene3D" id="3.30.40.10">
    <property type="entry name" value="Zinc/RING finger domain, C3HC4 (zinc finger)"/>
    <property type="match status" value="1"/>
</dbReference>
<feature type="domain" description="PHD-type" evidence="15">
    <location>
        <begin position="487"/>
        <end position="544"/>
    </location>
</feature>
<dbReference type="Pfam" id="PF00628">
    <property type="entry name" value="PHD"/>
    <property type="match status" value="1"/>
</dbReference>
<dbReference type="InterPro" id="IPR019787">
    <property type="entry name" value="Znf_PHD-finger"/>
</dbReference>
<feature type="compositionally biased region" description="Polar residues" evidence="14">
    <location>
        <begin position="321"/>
        <end position="334"/>
    </location>
</feature>
<evidence type="ECO:0000256" key="3">
    <source>
        <dbReference type="ARBA" id="ARBA00022723"/>
    </source>
</evidence>
<comment type="similarity">
    <text evidence="2">Belongs to the PHD-associated homeobox family.</text>
</comment>
<evidence type="ECO:0000256" key="11">
    <source>
        <dbReference type="PROSITE-ProRule" id="PRU00108"/>
    </source>
</evidence>
<organism evidence="17 18">
    <name type="scientific">Hibiscus trionum</name>
    <name type="common">Flower of an hour</name>
    <dbReference type="NCBI Taxonomy" id="183268"/>
    <lineage>
        <taxon>Eukaryota</taxon>
        <taxon>Viridiplantae</taxon>
        <taxon>Streptophyta</taxon>
        <taxon>Embryophyta</taxon>
        <taxon>Tracheophyta</taxon>
        <taxon>Spermatophyta</taxon>
        <taxon>Magnoliopsida</taxon>
        <taxon>eudicotyledons</taxon>
        <taxon>Gunneridae</taxon>
        <taxon>Pentapetalae</taxon>
        <taxon>rosids</taxon>
        <taxon>malvids</taxon>
        <taxon>Malvales</taxon>
        <taxon>Malvaceae</taxon>
        <taxon>Malvoideae</taxon>
        <taxon>Hibiscus</taxon>
    </lineage>
</organism>
<feature type="region of interest" description="Disordered" evidence="14">
    <location>
        <begin position="1"/>
        <end position="28"/>
    </location>
</feature>
<evidence type="ECO:0000259" key="15">
    <source>
        <dbReference type="PROSITE" id="PS50016"/>
    </source>
</evidence>
<dbReference type="InterPro" id="IPR009057">
    <property type="entry name" value="Homeodomain-like_sf"/>
</dbReference>
<dbReference type="PROSITE" id="PS50071">
    <property type="entry name" value="HOMEOBOX_2"/>
    <property type="match status" value="1"/>
</dbReference>
<dbReference type="SMART" id="SM00389">
    <property type="entry name" value="HOX"/>
    <property type="match status" value="1"/>
</dbReference>
<name>A0A9W7LTE1_HIBTR</name>
<dbReference type="GO" id="GO:0008270">
    <property type="term" value="F:zinc ion binding"/>
    <property type="evidence" value="ECO:0007669"/>
    <property type="project" value="UniProtKB-KW"/>
</dbReference>
<proteinExistence type="inferred from homology"/>
<dbReference type="InterPro" id="IPR011011">
    <property type="entry name" value="Znf_FYVE_PHD"/>
</dbReference>
<dbReference type="Pfam" id="PF00046">
    <property type="entry name" value="Homeodomain"/>
    <property type="match status" value="1"/>
</dbReference>
<evidence type="ECO:0000256" key="13">
    <source>
        <dbReference type="RuleBase" id="RU000682"/>
    </source>
</evidence>
<dbReference type="InterPro" id="IPR045876">
    <property type="entry name" value="PRHA-like_PHD-finger"/>
</dbReference>
<evidence type="ECO:0000256" key="8">
    <source>
        <dbReference type="ARBA" id="ARBA00023155"/>
    </source>
</evidence>
<dbReference type="SMART" id="SM00249">
    <property type="entry name" value="PHD"/>
    <property type="match status" value="1"/>
</dbReference>
<keyword evidence="9" id="KW-0804">Transcription</keyword>
<dbReference type="PANTHER" id="PTHR12628">
    <property type="entry name" value="POLYCOMB-LIKE TRANSCRIPTION FACTOR"/>
    <property type="match status" value="1"/>
</dbReference>
<feature type="compositionally biased region" description="Acidic residues" evidence="14">
    <location>
        <begin position="590"/>
        <end position="619"/>
    </location>
</feature>
<dbReference type="GO" id="GO:0045814">
    <property type="term" value="P:negative regulation of gene expression, epigenetic"/>
    <property type="evidence" value="ECO:0007669"/>
    <property type="project" value="TreeGrafter"/>
</dbReference>
<dbReference type="InterPro" id="IPR001356">
    <property type="entry name" value="HD"/>
</dbReference>
<evidence type="ECO:0000256" key="5">
    <source>
        <dbReference type="ARBA" id="ARBA00022833"/>
    </source>
</evidence>
<evidence type="ECO:0000259" key="16">
    <source>
        <dbReference type="PROSITE" id="PS50071"/>
    </source>
</evidence>
<keyword evidence="4 12" id="KW-0863">Zinc-finger</keyword>
<keyword evidence="8 11" id="KW-0371">Homeobox</keyword>
<dbReference type="PROSITE" id="PS50016">
    <property type="entry name" value="ZF_PHD_2"/>
    <property type="match status" value="1"/>
</dbReference>
<dbReference type="AlphaFoldDB" id="A0A9W7LTE1"/>
<keyword evidence="3" id="KW-0479">Metal-binding</keyword>
<dbReference type="Proteomes" id="UP001165190">
    <property type="component" value="Unassembled WGS sequence"/>
</dbReference>
<keyword evidence="10 11" id="KW-0539">Nucleus</keyword>
<comment type="caution">
    <text evidence="17">The sequence shown here is derived from an EMBL/GenBank/DDBJ whole genome shotgun (WGS) entry which is preliminary data.</text>
</comment>
<keyword evidence="7 11" id="KW-0238">DNA-binding</keyword>
<dbReference type="GO" id="GO:0005634">
    <property type="term" value="C:nucleus"/>
    <property type="evidence" value="ECO:0007669"/>
    <property type="project" value="UniProtKB-SubCell"/>
</dbReference>
<dbReference type="CDD" id="cd00086">
    <property type="entry name" value="homeodomain"/>
    <property type="match status" value="1"/>
</dbReference>
<dbReference type="InterPro" id="IPR019786">
    <property type="entry name" value="Zinc_finger_PHD-type_CS"/>
</dbReference>